<accession>A0AC61QJZ7</accession>
<evidence type="ECO:0000313" key="2">
    <source>
        <dbReference type="Proteomes" id="UP000294588"/>
    </source>
</evidence>
<evidence type="ECO:0000313" key="1">
    <source>
        <dbReference type="EMBL" id="TDF73669.1"/>
    </source>
</evidence>
<gene>
    <name evidence="1" type="ORF">E0946_02605</name>
</gene>
<dbReference type="EMBL" id="SMOG01000004">
    <property type="protein sequence ID" value="TDF73669.1"/>
    <property type="molecule type" value="Genomic_DNA"/>
</dbReference>
<dbReference type="Proteomes" id="UP000294588">
    <property type="component" value="Unassembled WGS sequence"/>
</dbReference>
<name>A0AC61QJZ7_9BACT</name>
<reference evidence="1" key="1">
    <citation type="submission" date="2019-03" db="EMBL/GenBank/DDBJ databases">
        <title>Candidatus Syntrophosphaera thermopropionivorans: a novel player in syntrophic propionate oxidation during anaerobic digestion.</title>
        <authorList>
            <person name="Dyksma S."/>
        </authorList>
    </citation>
    <scope>NUCLEOTIDE SEQUENCE</scope>
    <source>
        <strain evidence="1">W5</strain>
    </source>
</reference>
<protein>
    <submittedName>
        <fullName evidence="1">DUF58 domain-containing protein</fullName>
    </submittedName>
</protein>
<comment type="caution">
    <text evidence="1">The sequence shown here is derived from an EMBL/GenBank/DDBJ whole genome shotgun (WGS) entry which is preliminary data.</text>
</comment>
<sequence length="298" mass="34100">MSSPTPAEILARIGKLEIRTKNLVNEIFSGEYRSSFKGQGLEFAEVREYQAGDNYRDIDWNVSARLGAPYVKKYTETRELNVFFIVDVSASMQFGTVQPKKQERVAEIIALLSFSALSNNDKVGLIMFSDQLEKYLPARKGSNKALEILRDVLYLEPEHKNTSILEALTFANHILKKRSVVFILSDFMDSGYNKPLEILAQKHDVIAIQILDEAELKLPDAGVLNLYDPETGDTLYCNTSVTSIQKAYEARVSKQQEDLTKDLAKMKVDYIMLRSMDSHIKALRTFFEQRRRRLREGR</sequence>
<keyword evidence="2" id="KW-1185">Reference proteome</keyword>
<proteinExistence type="predicted"/>
<organism evidence="1 2">
    <name type="scientific">Candidatus Syntrophosphaera thermopropionivorans</name>
    <dbReference type="NCBI Taxonomy" id="2593015"/>
    <lineage>
        <taxon>Bacteria</taxon>
        <taxon>Pseudomonadati</taxon>
        <taxon>Candidatus Cloacimonadota</taxon>
        <taxon>Candidatus Cloacimonadia</taxon>
        <taxon>Candidatus Cloacimonadales</taxon>
        <taxon>Candidatus Cloacimonadaceae</taxon>
        <taxon>Candidatus Syntrophosphaera</taxon>
    </lineage>
</organism>